<organism evidence="1 2">
    <name type="scientific">Piloderma croceum (strain F 1598)</name>
    <dbReference type="NCBI Taxonomy" id="765440"/>
    <lineage>
        <taxon>Eukaryota</taxon>
        <taxon>Fungi</taxon>
        <taxon>Dikarya</taxon>
        <taxon>Basidiomycota</taxon>
        <taxon>Agaricomycotina</taxon>
        <taxon>Agaricomycetes</taxon>
        <taxon>Agaricomycetidae</taxon>
        <taxon>Atheliales</taxon>
        <taxon>Atheliaceae</taxon>
        <taxon>Piloderma</taxon>
    </lineage>
</organism>
<protein>
    <submittedName>
        <fullName evidence="1">Uncharacterized protein</fullName>
    </submittedName>
</protein>
<sequence>MTAAAALKMTTPSAVDTEVICIGTWCTTRLRSLELIHTAISATATTPSTSFKQIELVPESAESFRSGLRSALALLESSGRERSRREM</sequence>
<dbReference type="HOGENOM" id="CLU_190886_0_0_1"/>
<proteinExistence type="predicted"/>
<evidence type="ECO:0000313" key="2">
    <source>
        <dbReference type="Proteomes" id="UP000054166"/>
    </source>
</evidence>
<reference evidence="1 2" key="1">
    <citation type="submission" date="2014-04" db="EMBL/GenBank/DDBJ databases">
        <authorList>
            <consortium name="DOE Joint Genome Institute"/>
            <person name="Kuo A."/>
            <person name="Tarkka M."/>
            <person name="Buscot F."/>
            <person name="Kohler A."/>
            <person name="Nagy L.G."/>
            <person name="Floudas D."/>
            <person name="Copeland A."/>
            <person name="Barry K.W."/>
            <person name="Cichocki N."/>
            <person name="Veneault-Fourrey C."/>
            <person name="LaButti K."/>
            <person name="Lindquist E.A."/>
            <person name="Lipzen A."/>
            <person name="Lundell T."/>
            <person name="Morin E."/>
            <person name="Murat C."/>
            <person name="Sun H."/>
            <person name="Tunlid A."/>
            <person name="Henrissat B."/>
            <person name="Grigoriev I.V."/>
            <person name="Hibbett D.S."/>
            <person name="Martin F."/>
            <person name="Nordberg H.P."/>
            <person name="Cantor M.N."/>
            <person name="Hua S.X."/>
        </authorList>
    </citation>
    <scope>NUCLEOTIDE SEQUENCE [LARGE SCALE GENOMIC DNA]</scope>
    <source>
        <strain evidence="1 2">F 1598</strain>
    </source>
</reference>
<keyword evidence="2" id="KW-1185">Reference proteome</keyword>
<dbReference type="Proteomes" id="UP000054166">
    <property type="component" value="Unassembled WGS sequence"/>
</dbReference>
<dbReference type="EMBL" id="KN833024">
    <property type="protein sequence ID" value="KIM77538.1"/>
    <property type="molecule type" value="Genomic_DNA"/>
</dbReference>
<dbReference type="InParanoid" id="A0A0C3AUB9"/>
<gene>
    <name evidence="1" type="ORF">PILCRDRAFT_825312</name>
</gene>
<name>A0A0C3AUB9_PILCF</name>
<evidence type="ECO:0000313" key="1">
    <source>
        <dbReference type="EMBL" id="KIM77538.1"/>
    </source>
</evidence>
<accession>A0A0C3AUB9</accession>
<reference evidence="2" key="2">
    <citation type="submission" date="2015-01" db="EMBL/GenBank/DDBJ databases">
        <title>Evolutionary Origins and Diversification of the Mycorrhizal Mutualists.</title>
        <authorList>
            <consortium name="DOE Joint Genome Institute"/>
            <consortium name="Mycorrhizal Genomics Consortium"/>
            <person name="Kohler A."/>
            <person name="Kuo A."/>
            <person name="Nagy L.G."/>
            <person name="Floudas D."/>
            <person name="Copeland A."/>
            <person name="Barry K.W."/>
            <person name="Cichocki N."/>
            <person name="Veneault-Fourrey C."/>
            <person name="LaButti K."/>
            <person name="Lindquist E.A."/>
            <person name="Lipzen A."/>
            <person name="Lundell T."/>
            <person name="Morin E."/>
            <person name="Murat C."/>
            <person name="Riley R."/>
            <person name="Ohm R."/>
            <person name="Sun H."/>
            <person name="Tunlid A."/>
            <person name="Henrissat B."/>
            <person name="Grigoriev I.V."/>
            <person name="Hibbett D.S."/>
            <person name="Martin F."/>
        </authorList>
    </citation>
    <scope>NUCLEOTIDE SEQUENCE [LARGE SCALE GENOMIC DNA]</scope>
    <source>
        <strain evidence="2">F 1598</strain>
    </source>
</reference>
<dbReference type="AlphaFoldDB" id="A0A0C3AUB9"/>